<evidence type="ECO:0000256" key="1">
    <source>
        <dbReference type="ARBA" id="ARBA00022729"/>
    </source>
</evidence>
<proteinExistence type="predicted"/>
<gene>
    <name evidence="4" type="ORF">SAMN05192545_3174</name>
</gene>
<protein>
    <submittedName>
        <fullName evidence="4">Repeat domain-containing protein</fullName>
    </submittedName>
</protein>
<dbReference type="PANTHER" id="PTHR16026">
    <property type="entry name" value="CARTILAGE ACIDIC PROTEIN 1"/>
    <property type="match status" value="1"/>
</dbReference>
<keyword evidence="5" id="KW-1185">Reference proteome</keyword>
<evidence type="ECO:0000256" key="2">
    <source>
        <dbReference type="SAM" id="Phobius"/>
    </source>
</evidence>
<dbReference type="InterPro" id="IPR013517">
    <property type="entry name" value="FG-GAP"/>
</dbReference>
<keyword evidence="1" id="KW-0732">Signal</keyword>
<feature type="transmembrane region" description="Helical" evidence="2">
    <location>
        <begin position="552"/>
        <end position="569"/>
    </location>
</feature>
<dbReference type="Gene3D" id="2.130.10.130">
    <property type="entry name" value="Integrin alpha, N-terminal"/>
    <property type="match status" value="1"/>
</dbReference>
<name>A0ABY0UVX2_9FLAO</name>
<organism evidence="4 5">
    <name type="scientific">Maribacter dokdonensis</name>
    <dbReference type="NCBI Taxonomy" id="320912"/>
    <lineage>
        <taxon>Bacteria</taxon>
        <taxon>Pseudomonadati</taxon>
        <taxon>Bacteroidota</taxon>
        <taxon>Flavobacteriia</taxon>
        <taxon>Flavobacteriales</taxon>
        <taxon>Flavobacteriaceae</taxon>
        <taxon>Maribacter</taxon>
    </lineage>
</organism>
<evidence type="ECO:0000259" key="3">
    <source>
        <dbReference type="Pfam" id="PF07593"/>
    </source>
</evidence>
<dbReference type="Pfam" id="PF13517">
    <property type="entry name" value="FG-GAP_3"/>
    <property type="match status" value="3"/>
</dbReference>
<dbReference type="Proteomes" id="UP000199574">
    <property type="component" value="Chromosome I"/>
</dbReference>
<dbReference type="EMBL" id="LT629754">
    <property type="protein sequence ID" value="SDT25692.1"/>
    <property type="molecule type" value="Genomic_DNA"/>
</dbReference>
<dbReference type="InterPro" id="IPR011519">
    <property type="entry name" value="UnbV_ASPIC"/>
</dbReference>
<dbReference type="InterPro" id="IPR027039">
    <property type="entry name" value="Crtac1"/>
</dbReference>
<dbReference type="SUPFAM" id="SSF69318">
    <property type="entry name" value="Integrin alpha N-terminal domain"/>
    <property type="match status" value="1"/>
</dbReference>
<accession>A0ABY0UVX2</accession>
<dbReference type="InterPro" id="IPR028994">
    <property type="entry name" value="Integrin_alpha_N"/>
</dbReference>
<dbReference type="Pfam" id="PF07593">
    <property type="entry name" value="UnbV_ASPIC"/>
    <property type="match status" value="1"/>
</dbReference>
<keyword evidence="2" id="KW-0472">Membrane</keyword>
<keyword evidence="2" id="KW-1133">Transmembrane helix</keyword>
<evidence type="ECO:0000313" key="4">
    <source>
        <dbReference type="EMBL" id="SDT25692.1"/>
    </source>
</evidence>
<evidence type="ECO:0000313" key="5">
    <source>
        <dbReference type="Proteomes" id="UP000199574"/>
    </source>
</evidence>
<keyword evidence="2" id="KW-0812">Transmembrane</keyword>
<dbReference type="PANTHER" id="PTHR16026:SF0">
    <property type="entry name" value="CARTILAGE ACIDIC PROTEIN 1"/>
    <property type="match status" value="1"/>
</dbReference>
<reference evidence="4 5" key="1">
    <citation type="submission" date="2016-10" db="EMBL/GenBank/DDBJ databases">
        <authorList>
            <person name="Varghese N."/>
            <person name="Submissions S."/>
        </authorList>
    </citation>
    <scope>NUCLEOTIDE SEQUENCE [LARGE SCALE GENOMIC DNA]</scope>
    <source>
        <strain evidence="4 5">MAR_2009_60</strain>
    </source>
</reference>
<sequence>MFTPFNGRIQMKNNTTITHTYFLAVLFFCGCLINAQETFVDVTEHAGIEHQYEVYEGTFGGGVTVFDFNNDGFEDLYITSGIQADRLYLNKGNGTFEDVFKGSGLEVTNEYVTQGVVSADINKDGFRDLFITTITTTDGKNVIPRAKNLLFLNNGNATFTDVTKTYGLEEFNSFSTGPSFGDINADGYPDLFVGNYFQEFTGKLGIIKDATIVSANQTARSYLLKNNEGKSFKNVYDDYGLGHKGFGFGGVFTDFDNDQDQDLLVNQDFGYKAVPNFLYQNEYPNYRFEDVSQQTKMDLKINAMGAAVGDYNGDGWMDYYVTNIKFNMLMENQGNGNPFVDKAKELGTYNLAISWGANFADFDHDEDLDLFVSNGDLNPNCTPMGNFYFENNANTYTEKGRELAINDYGIGRGSVIFDMDNDGDMDLLVVNQKPILNYPIASTTRLFRNDTARGNWLKIALKGVQAESNGIGSRVTVIANGKKFIREIDGGGSSHISQNSVIAHVGLGTTTKIDSVIVNWSGGNTRIITNIKANQLLEIVETAQPKKPLFNFWYFIGALFLIITVLYLYRNKRS</sequence>
<feature type="domain" description="ASPIC/UnbV" evidence="3">
    <location>
        <begin position="470"/>
        <end position="537"/>
    </location>
</feature>